<protein>
    <recommendedName>
        <fullName evidence="2">Transcription factor TFIIIC triple barrel domain-containing protein</fullName>
    </recommendedName>
</protein>
<feature type="region of interest" description="Disordered" evidence="1">
    <location>
        <begin position="280"/>
        <end position="398"/>
    </location>
</feature>
<feature type="region of interest" description="Disordered" evidence="1">
    <location>
        <begin position="115"/>
        <end position="208"/>
    </location>
</feature>
<feature type="compositionally biased region" description="Polar residues" evidence="1">
    <location>
        <begin position="140"/>
        <end position="151"/>
    </location>
</feature>
<feature type="region of interest" description="Disordered" evidence="1">
    <location>
        <begin position="417"/>
        <end position="439"/>
    </location>
</feature>
<evidence type="ECO:0000313" key="4">
    <source>
        <dbReference type="Proteomes" id="UP000267821"/>
    </source>
</evidence>
<dbReference type="InterPro" id="IPR019481">
    <property type="entry name" value="TFIIIC_triple_barrel"/>
</dbReference>
<feature type="compositionally biased region" description="Low complexity" evidence="1">
    <location>
        <begin position="368"/>
        <end position="377"/>
    </location>
</feature>
<proteinExistence type="predicted"/>
<feature type="domain" description="Transcription factor TFIIIC triple barrel" evidence="2">
    <location>
        <begin position="200"/>
        <end position="253"/>
    </location>
</feature>
<gene>
    <name evidence="3" type="ORF">L211DRAFT_844579</name>
</gene>
<dbReference type="Pfam" id="PF10419">
    <property type="entry name" value="TFIIIC_sub6"/>
    <property type="match status" value="1"/>
</dbReference>
<evidence type="ECO:0000313" key="3">
    <source>
        <dbReference type="EMBL" id="RPB29621.1"/>
    </source>
</evidence>
<keyword evidence="4" id="KW-1185">Reference proteome</keyword>
<name>A0A3N4MC77_9PEZI</name>
<feature type="compositionally biased region" description="Low complexity" evidence="1">
    <location>
        <begin position="188"/>
        <end position="207"/>
    </location>
</feature>
<feature type="compositionally biased region" description="Low complexity" evidence="1">
    <location>
        <begin position="115"/>
        <end position="126"/>
    </location>
</feature>
<dbReference type="OrthoDB" id="1877767at2759"/>
<feature type="region of interest" description="Disordered" evidence="1">
    <location>
        <begin position="46"/>
        <end position="101"/>
    </location>
</feature>
<evidence type="ECO:0000256" key="1">
    <source>
        <dbReference type="SAM" id="MobiDB-lite"/>
    </source>
</evidence>
<dbReference type="EMBL" id="ML121527">
    <property type="protein sequence ID" value="RPB29621.1"/>
    <property type="molecule type" value="Genomic_DNA"/>
</dbReference>
<feature type="compositionally biased region" description="Acidic residues" evidence="1">
    <location>
        <begin position="170"/>
        <end position="187"/>
    </location>
</feature>
<accession>A0A3N4MC77</accession>
<feature type="compositionally biased region" description="Low complexity" evidence="1">
    <location>
        <begin position="84"/>
        <end position="96"/>
    </location>
</feature>
<dbReference type="InParanoid" id="A0A3N4MC77"/>
<feature type="compositionally biased region" description="Low complexity" evidence="1">
    <location>
        <begin position="160"/>
        <end position="169"/>
    </location>
</feature>
<feature type="compositionally biased region" description="Low complexity" evidence="1">
    <location>
        <begin position="46"/>
        <end position="61"/>
    </location>
</feature>
<feature type="compositionally biased region" description="Acidic residues" evidence="1">
    <location>
        <begin position="417"/>
        <end position="429"/>
    </location>
</feature>
<dbReference type="AlphaFoldDB" id="A0A3N4MC77"/>
<dbReference type="Proteomes" id="UP000267821">
    <property type="component" value="Unassembled WGS sequence"/>
</dbReference>
<feature type="compositionally biased region" description="Basic and acidic residues" evidence="1">
    <location>
        <begin position="315"/>
        <end position="348"/>
    </location>
</feature>
<organism evidence="3 4">
    <name type="scientific">Terfezia boudieri ATCC MYA-4762</name>
    <dbReference type="NCBI Taxonomy" id="1051890"/>
    <lineage>
        <taxon>Eukaryota</taxon>
        <taxon>Fungi</taxon>
        <taxon>Dikarya</taxon>
        <taxon>Ascomycota</taxon>
        <taxon>Pezizomycotina</taxon>
        <taxon>Pezizomycetes</taxon>
        <taxon>Pezizales</taxon>
        <taxon>Pezizaceae</taxon>
        <taxon>Terfezia</taxon>
    </lineage>
</organism>
<sequence>MYKQSRGDTYLSARYLISQFKLPTYRNNNPKKIKIRGIIIHLGLQQQQQQQQQHMPTSRRGAGAGRRRRERSGSHAVLAPESMTAAATTTTTTTTTHAPPPDVPIAPELLMQDAEASAAAGGVQAVEEGESEWEYDWDDSPTTVLPSAASTASRGKKAANKSSAAAATVDGDDDDDDNDDADDDDDYNNTSTNKNNKTTKSNPSNTAQYPTRFQLQALPSLTPLVSYHNRIFSCEWTVPLGSEIFITSKNKSGCVQREAEVVGVGQIRLHGHPAIVTARSRTEDHRTTRTGTPGKGEGQLAAGKDGMGGRTAFWKRLEEVKRRKRETEGVDPAERDRRENGEENREGEGEGDVDMEGAETGCGKEGISSSSSRSSHGGNRGKVKGVGRGIGRRKEVIGHEQEIRQLEEMERDLDLEEINLDVDADEADEADRRRRRRRG</sequence>
<dbReference type="Gene3D" id="2.60.40.4370">
    <property type="match status" value="1"/>
</dbReference>
<reference evidence="3 4" key="1">
    <citation type="journal article" date="2018" name="Nat. Ecol. Evol.">
        <title>Pezizomycetes genomes reveal the molecular basis of ectomycorrhizal truffle lifestyle.</title>
        <authorList>
            <person name="Murat C."/>
            <person name="Payen T."/>
            <person name="Noel B."/>
            <person name="Kuo A."/>
            <person name="Morin E."/>
            <person name="Chen J."/>
            <person name="Kohler A."/>
            <person name="Krizsan K."/>
            <person name="Balestrini R."/>
            <person name="Da Silva C."/>
            <person name="Montanini B."/>
            <person name="Hainaut M."/>
            <person name="Levati E."/>
            <person name="Barry K.W."/>
            <person name="Belfiori B."/>
            <person name="Cichocki N."/>
            <person name="Clum A."/>
            <person name="Dockter R.B."/>
            <person name="Fauchery L."/>
            <person name="Guy J."/>
            <person name="Iotti M."/>
            <person name="Le Tacon F."/>
            <person name="Lindquist E.A."/>
            <person name="Lipzen A."/>
            <person name="Malagnac F."/>
            <person name="Mello A."/>
            <person name="Molinier V."/>
            <person name="Miyauchi S."/>
            <person name="Poulain J."/>
            <person name="Riccioni C."/>
            <person name="Rubini A."/>
            <person name="Sitrit Y."/>
            <person name="Splivallo R."/>
            <person name="Traeger S."/>
            <person name="Wang M."/>
            <person name="Zifcakova L."/>
            <person name="Wipf D."/>
            <person name="Zambonelli A."/>
            <person name="Paolocci F."/>
            <person name="Nowrousian M."/>
            <person name="Ottonello S."/>
            <person name="Baldrian P."/>
            <person name="Spatafora J.W."/>
            <person name="Henrissat B."/>
            <person name="Nagy L.G."/>
            <person name="Aury J.M."/>
            <person name="Wincker P."/>
            <person name="Grigoriev I.V."/>
            <person name="Bonfante P."/>
            <person name="Martin F.M."/>
        </authorList>
    </citation>
    <scope>NUCLEOTIDE SEQUENCE [LARGE SCALE GENOMIC DNA]</scope>
    <source>
        <strain evidence="3 4">ATCC MYA-4762</strain>
    </source>
</reference>
<evidence type="ECO:0000259" key="2">
    <source>
        <dbReference type="Pfam" id="PF10419"/>
    </source>
</evidence>
<feature type="compositionally biased region" description="Acidic residues" evidence="1">
    <location>
        <begin position="127"/>
        <end position="139"/>
    </location>
</feature>